<gene>
    <name evidence="1" type="ORF">SLEP1_g24659</name>
</gene>
<name>A0AAV5JGD2_9ROSI</name>
<evidence type="ECO:0000313" key="1">
    <source>
        <dbReference type="EMBL" id="GKV13673.1"/>
    </source>
</evidence>
<reference evidence="1 2" key="1">
    <citation type="journal article" date="2021" name="Commun. Biol.">
        <title>The genome of Shorea leprosula (Dipterocarpaceae) highlights the ecological relevance of drought in aseasonal tropical rainforests.</title>
        <authorList>
            <person name="Ng K.K.S."/>
            <person name="Kobayashi M.J."/>
            <person name="Fawcett J.A."/>
            <person name="Hatakeyama M."/>
            <person name="Paape T."/>
            <person name="Ng C.H."/>
            <person name="Ang C.C."/>
            <person name="Tnah L.H."/>
            <person name="Lee C.T."/>
            <person name="Nishiyama T."/>
            <person name="Sese J."/>
            <person name="O'Brien M.J."/>
            <person name="Copetti D."/>
            <person name="Mohd Noor M.I."/>
            <person name="Ong R.C."/>
            <person name="Putra M."/>
            <person name="Sireger I.Z."/>
            <person name="Indrioko S."/>
            <person name="Kosugi Y."/>
            <person name="Izuno A."/>
            <person name="Isagi Y."/>
            <person name="Lee S.L."/>
            <person name="Shimizu K.K."/>
        </authorList>
    </citation>
    <scope>NUCLEOTIDE SEQUENCE [LARGE SCALE GENOMIC DNA]</scope>
    <source>
        <strain evidence="1">214</strain>
    </source>
</reference>
<dbReference type="EMBL" id="BPVZ01000039">
    <property type="protein sequence ID" value="GKV13673.1"/>
    <property type="molecule type" value="Genomic_DNA"/>
</dbReference>
<comment type="caution">
    <text evidence="1">The sequence shown here is derived from an EMBL/GenBank/DDBJ whole genome shotgun (WGS) entry which is preliminary data.</text>
</comment>
<protein>
    <submittedName>
        <fullName evidence="1">Uncharacterized protein</fullName>
    </submittedName>
</protein>
<proteinExistence type="predicted"/>
<organism evidence="1 2">
    <name type="scientific">Rubroshorea leprosula</name>
    <dbReference type="NCBI Taxonomy" id="152421"/>
    <lineage>
        <taxon>Eukaryota</taxon>
        <taxon>Viridiplantae</taxon>
        <taxon>Streptophyta</taxon>
        <taxon>Embryophyta</taxon>
        <taxon>Tracheophyta</taxon>
        <taxon>Spermatophyta</taxon>
        <taxon>Magnoliopsida</taxon>
        <taxon>eudicotyledons</taxon>
        <taxon>Gunneridae</taxon>
        <taxon>Pentapetalae</taxon>
        <taxon>rosids</taxon>
        <taxon>malvids</taxon>
        <taxon>Malvales</taxon>
        <taxon>Dipterocarpaceae</taxon>
        <taxon>Rubroshorea</taxon>
    </lineage>
</organism>
<evidence type="ECO:0000313" key="2">
    <source>
        <dbReference type="Proteomes" id="UP001054252"/>
    </source>
</evidence>
<sequence>MLKWVIITVFSAPEFSSRGMVLSSIRLDSCLAIQ</sequence>
<dbReference type="Proteomes" id="UP001054252">
    <property type="component" value="Unassembled WGS sequence"/>
</dbReference>
<accession>A0AAV5JGD2</accession>
<dbReference type="AlphaFoldDB" id="A0AAV5JGD2"/>
<keyword evidence="2" id="KW-1185">Reference proteome</keyword>